<comment type="caution">
    <text evidence="2">The sequence shown here is derived from an EMBL/GenBank/DDBJ whole genome shotgun (WGS) entry which is preliminary data.</text>
</comment>
<reference evidence="2" key="1">
    <citation type="submission" date="2022-10" db="EMBL/GenBank/DDBJ databases">
        <title>Tapping the CABI collections for fungal endophytes: first genome assemblies for Collariella, Neodidymelliopsis, Ascochyta clinopodiicola, Didymella pomorum, Didymosphaeria variabile, Neocosmospora piperis and Neocucurbitaria cava.</title>
        <authorList>
            <person name="Hill R."/>
        </authorList>
    </citation>
    <scope>NUCLEOTIDE SEQUENCE</scope>
    <source>
        <strain evidence="2">IMI 355082</strain>
    </source>
</reference>
<dbReference type="AlphaFoldDB" id="A0A9W8YQ18"/>
<dbReference type="Proteomes" id="UP001140453">
    <property type="component" value="Unassembled WGS sequence"/>
</dbReference>
<feature type="compositionally biased region" description="Polar residues" evidence="1">
    <location>
        <begin position="1"/>
        <end position="10"/>
    </location>
</feature>
<feature type="region of interest" description="Disordered" evidence="1">
    <location>
        <begin position="1"/>
        <end position="42"/>
    </location>
</feature>
<proteinExistence type="predicted"/>
<evidence type="ECO:0000256" key="1">
    <source>
        <dbReference type="SAM" id="MobiDB-lite"/>
    </source>
</evidence>
<evidence type="ECO:0000313" key="3">
    <source>
        <dbReference type="Proteomes" id="UP001140453"/>
    </source>
</evidence>
<organism evidence="2 3">
    <name type="scientific">Gnomoniopsis smithogilvyi</name>
    <dbReference type="NCBI Taxonomy" id="1191159"/>
    <lineage>
        <taxon>Eukaryota</taxon>
        <taxon>Fungi</taxon>
        <taxon>Dikarya</taxon>
        <taxon>Ascomycota</taxon>
        <taxon>Pezizomycotina</taxon>
        <taxon>Sordariomycetes</taxon>
        <taxon>Sordariomycetidae</taxon>
        <taxon>Diaporthales</taxon>
        <taxon>Gnomoniaceae</taxon>
        <taxon>Gnomoniopsis</taxon>
    </lineage>
</organism>
<protein>
    <submittedName>
        <fullName evidence="2">Uncharacterized protein</fullName>
    </submittedName>
</protein>
<dbReference type="OrthoDB" id="3436397at2759"/>
<gene>
    <name evidence="2" type="ORF">N0V93_006639</name>
</gene>
<feature type="compositionally biased region" description="Basic and acidic residues" evidence="1">
    <location>
        <begin position="11"/>
        <end position="33"/>
    </location>
</feature>
<name>A0A9W8YQ18_9PEZI</name>
<sequence length="109" mass="11734">MSSLNAQSAGDEQKQKTYKEQLDEAASKPKTLEGDSANQGGVVNKVIGKVTEYVPAAGKVLGQGHNEAPSETESKVPGPPDLPHHETQVEEFVRDQHRSRKEDGKLADA</sequence>
<feature type="compositionally biased region" description="Basic and acidic residues" evidence="1">
    <location>
        <begin position="82"/>
        <end position="109"/>
    </location>
</feature>
<evidence type="ECO:0000313" key="2">
    <source>
        <dbReference type="EMBL" id="KAJ4389176.1"/>
    </source>
</evidence>
<accession>A0A9W8YQ18</accession>
<keyword evidence="3" id="KW-1185">Reference proteome</keyword>
<dbReference type="EMBL" id="JAPEVB010000004">
    <property type="protein sequence ID" value="KAJ4389176.1"/>
    <property type="molecule type" value="Genomic_DNA"/>
</dbReference>
<feature type="region of interest" description="Disordered" evidence="1">
    <location>
        <begin position="58"/>
        <end position="109"/>
    </location>
</feature>